<feature type="compositionally biased region" description="Low complexity" evidence="1">
    <location>
        <begin position="130"/>
        <end position="150"/>
    </location>
</feature>
<protein>
    <submittedName>
        <fullName evidence="4">Mucin-5AC</fullName>
    </submittedName>
</protein>
<sequence length="573" mass="62737">MTTMKLFIIPWIVLGSMVAAQNQASGPVAGSNPQFVDTTFYQFLQRQNQINNAILLNNAMLANSLGAVTKEHQLRLPNAMPFPSANLHQSGLPTSPTLFQNFPQPIPAVPATGIYDVLSHGLPVNPVLVPTPTSSPAPSTTSSTTTTTADPPRKSEGKSMGKAPDASKEDFTSENDSSENRERSKKMNDGAVVVDEESASTSRTSSLREFVEEIDDETYDTTTKKAHHSTTTTARPRQEVYNLLKTLNLTEEETINLVSHVEKVVREELVKKLAETRLAALNNTLAHKTTKTSAVSANSTTEATTVPTEREANDRAEASRRNAKIEKELLLYLPRKKPETEIKHHPPRVDDKPPESKTDSPESETPTSRIQLPIPERLIDHKSEDDIIGSEENAKIEDIIRTTTAETTITSTTAPLKPPTLPPMRPLPDLRIREGINGTAIMTEEKSFRDGVDADLLNIGLATGAPLDLEAEGAQVVPYRTRNVPATSTSLPPAAVPVFHKAPHVRPKSTTKPKTAFERLAVDYKERLTGAGDMDKFLKSIYSNAYIALIDAKEAPNVRLPLNMRRAAGLYTQ</sequence>
<accession>A0A7I4YDE2</accession>
<dbReference type="AlphaFoldDB" id="A0A7I4YDE2"/>
<feature type="region of interest" description="Disordered" evidence="1">
    <location>
        <begin position="335"/>
        <end position="372"/>
    </location>
</feature>
<feature type="compositionally biased region" description="Basic and acidic residues" evidence="1">
    <location>
        <begin position="151"/>
        <end position="171"/>
    </location>
</feature>
<name>A0A7I4YDE2_HAECO</name>
<dbReference type="Proteomes" id="UP000025227">
    <property type="component" value="Unplaced"/>
</dbReference>
<evidence type="ECO:0000256" key="2">
    <source>
        <dbReference type="SAM" id="SignalP"/>
    </source>
</evidence>
<keyword evidence="2" id="KW-0732">Signal</keyword>
<feature type="region of interest" description="Disordered" evidence="1">
    <location>
        <begin position="129"/>
        <end position="208"/>
    </location>
</feature>
<reference evidence="4" key="1">
    <citation type="submission" date="2020-12" db="UniProtKB">
        <authorList>
            <consortium name="WormBaseParasite"/>
        </authorList>
    </citation>
    <scope>IDENTIFICATION</scope>
    <source>
        <strain evidence="4">MHco3</strain>
    </source>
</reference>
<feature type="region of interest" description="Disordered" evidence="1">
    <location>
        <begin position="290"/>
        <end position="321"/>
    </location>
</feature>
<feature type="compositionally biased region" description="Basic and acidic residues" evidence="1">
    <location>
        <begin position="178"/>
        <end position="188"/>
    </location>
</feature>
<feature type="compositionally biased region" description="Basic and acidic residues" evidence="1">
    <location>
        <begin position="336"/>
        <end position="360"/>
    </location>
</feature>
<dbReference type="WBParaSite" id="HCON_00078180-00001">
    <property type="protein sequence ID" value="HCON_00078180-00001"/>
    <property type="gene ID" value="HCON_00078180"/>
</dbReference>
<evidence type="ECO:0000256" key="1">
    <source>
        <dbReference type="SAM" id="MobiDB-lite"/>
    </source>
</evidence>
<feature type="chain" id="PRO_5029858991" evidence="2">
    <location>
        <begin position="20"/>
        <end position="573"/>
    </location>
</feature>
<proteinExistence type="predicted"/>
<evidence type="ECO:0000313" key="4">
    <source>
        <dbReference type="WBParaSite" id="HCON_00078180-00001"/>
    </source>
</evidence>
<evidence type="ECO:0000313" key="3">
    <source>
        <dbReference type="Proteomes" id="UP000025227"/>
    </source>
</evidence>
<feature type="compositionally biased region" description="Polar residues" evidence="1">
    <location>
        <begin position="290"/>
        <end position="307"/>
    </location>
</feature>
<organism evidence="3 4">
    <name type="scientific">Haemonchus contortus</name>
    <name type="common">Barber pole worm</name>
    <dbReference type="NCBI Taxonomy" id="6289"/>
    <lineage>
        <taxon>Eukaryota</taxon>
        <taxon>Metazoa</taxon>
        <taxon>Ecdysozoa</taxon>
        <taxon>Nematoda</taxon>
        <taxon>Chromadorea</taxon>
        <taxon>Rhabditida</taxon>
        <taxon>Rhabditina</taxon>
        <taxon>Rhabditomorpha</taxon>
        <taxon>Strongyloidea</taxon>
        <taxon>Trichostrongylidae</taxon>
        <taxon>Haemonchus</taxon>
    </lineage>
</organism>
<dbReference type="OMA" id="NYHERTD"/>
<keyword evidence="3" id="KW-1185">Reference proteome</keyword>
<feature type="signal peptide" evidence="2">
    <location>
        <begin position="1"/>
        <end position="19"/>
    </location>
</feature>
<feature type="compositionally biased region" description="Basic and acidic residues" evidence="1">
    <location>
        <begin position="308"/>
        <end position="321"/>
    </location>
</feature>
<dbReference type="OrthoDB" id="5867972at2759"/>